<protein>
    <submittedName>
        <fullName evidence="1">Uncharacterized protein</fullName>
    </submittedName>
</protein>
<evidence type="ECO:0000313" key="2">
    <source>
        <dbReference type="Proteomes" id="UP001152320"/>
    </source>
</evidence>
<keyword evidence="2" id="KW-1185">Reference proteome</keyword>
<dbReference type="EMBL" id="JAIZAY010000020">
    <property type="protein sequence ID" value="KAJ8022566.1"/>
    <property type="molecule type" value="Genomic_DNA"/>
</dbReference>
<proteinExistence type="predicted"/>
<organism evidence="1 2">
    <name type="scientific">Holothuria leucospilota</name>
    <name type="common">Black long sea cucumber</name>
    <name type="synonym">Mertensiothuria leucospilota</name>
    <dbReference type="NCBI Taxonomy" id="206669"/>
    <lineage>
        <taxon>Eukaryota</taxon>
        <taxon>Metazoa</taxon>
        <taxon>Echinodermata</taxon>
        <taxon>Eleutherozoa</taxon>
        <taxon>Echinozoa</taxon>
        <taxon>Holothuroidea</taxon>
        <taxon>Aspidochirotacea</taxon>
        <taxon>Aspidochirotida</taxon>
        <taxon>Holothuriidae</taxon>
        <taxon>Holothuria</taxon>
    </lineage>
</organism>
<comment type="caution">
    <text evidence="1">The sequence shown here is derived from an EMBL/GenBank/DDBJ whole genome shotgun (WGS) entry which is preliminary data.</text>
</comment>
<reference evidence="1" key="1">
    <citation type="submission" date="2021-10" db="EMBL/GenBank/DDBJ databases">
        <title>Tropical sea cucumber genome reveals ecological adaptation and Cuvierian tubules defense mechanism.</title>
        <authorList>
            <person name="Chen T."/>
        </authorList>
    </citation>
    <scope>NUCLEOTIDE SEQUENCE</scope>
    <source>
        <strain evidence="1">Nanhai2018</strain>
        <tissue evidence="1">Muscle</tissue>
    </source>
</reference>
<name>A0A9Q1BCD6_HOLLE</name>
<accession>A0A9Q1BCD6</accession>
<sequence>MEPTAFVLGAEHKQWSRENKPVSHNWKKGRGRLDLNQLVGNVSSNLTSLDIQGDASEDNPKLLYTCTKPLCPLPSFSEMK</sequence>
<evidence type="ECO:0000313" key="1">
    <source>
        <dbReference type="EMBL" id="KAJ8022566.1"/>
    </source>
</evidence>
<dbReference type="AlphaFoldDB" id="A0A9Q1BCD6"/>
<gene>
    <name evidence="1" type="ORF">HOLleu_37506</name>
</gene>
<dbReference type="Proteomes" id="UP001152320">
    <property type="component" value="Chromosome 20"/>
</dbReference>